<protein>
    <recommendedName>
        <fullName evidence="4">Arrestin-like N-terminal domain-containing protein</fullName>
    </recommendedName>
</protein>
<dbReference type="AlphaFoldDB" id="A0A0D2LZS3"/>
<dbReference type="OMA" id="VELQCTV"/>
<evidence type="ECO:0000313" key="3">
    <source>
        <dbReference type="Proteomes" id="UP000054270"/>
    </source>
</evidence>
<dbReference type="STRING" id="945553.A0A0D2LZS3"/>
<feature type="compositionally biased region" description="Polar residues" evidence="1">
    <location>
        <begin position="1"/>
        <end position="15"/>
    </location>
</feature>
<dbReference type="OrthoDB" id="2333384at2759"/>
<evidence type="ECO:0000256" key="1">
    <source>
        <dbReference type="SAM" id="MobiDB-lite"/>
    </source>
</evidence>
<reference evidence="3" key="1">
    <citation type="submission" date="2014-04" db="EMBL/GenBank/DDBJ databases">
        <title>Evolutionary Origins and Diversification of the Mycorrhizal Mutualists.</title>
        <authorList>
            <consortium name="DOE Joint Genome Institute"/>
            <consortium name="Mycorrhizal Genomics Consortium"/>
            <person name="Kohler A."/>
            <person name="Kuo A."/>
            <person name="Nagy L.G."/>
            <person name="Floudas D."/>
            <person name="Copeland A."/>
            <person name="Barry K.W."/>
            <person name="Cichocki N."/>
            <person name="Veneault-Fourrey C."/>
            <person name="LaButti K."/>
            <person name="Lindquist E.A."/>
            <person name="Lipzen A."/>
            <person name="Lundell T."/>
            <person name="Morin E."/>
            <person name="Murat C."/>
            <person name="Riley R."/>
            <person name="Ohm R."/>
            <person name="Sun H."/>
            <person name="Tunlid A."/>
            <person name="Henrissat B."/>
            <person name="Grigoriev I.V."/>
            <person name="Hibbett D.S."/>
            <person name="Martin F."/>
        </authorList>
    </citation>
    <scope>NUCLEOTIDE SEQUENCE [LARGE SCALE GENOMIC DNA]</scope>
    <source>
        <strain evidence="3">FD-334 SS-4</strain>
    </source>
</reference>
<organism evidence="2 3">
    <name type="scientific">Hypholoma sublateritium (strain FD-334 SS-4)</name>
    <dbReference type="NCBI Taxonomy" id="945553"/>
    <lineage>
        <taxon>Eukaryota</taxon>
        <taxon>Fungi</taxon>
        <taxon>Dikarya</taxon>
        <taxon>Basidiomycota</taxon>
        <taxon>Agaricomycotina</taxon>
        <taxon>Agaricomycetes</taxon>
        <taxon>Agaricomycetidae</taxon>
        <taxon>Agaricales</taxon>
        <taxon>Agaricineae</taxon>
        <taxon>Strophariaceae</taxon>
        <taxon>Hypholoma</taxon>
    </lineage>
</organism>
<sequence>MSQTQTVTETQNASLSLPAGPPAFTGPSPGPGHDLELPSYTLVHGQQGDPPPPPPSASPTARLPSASPTAPSQVLRTECSRALETAKGKRWLQLFVKSRASTPASLPAFFEGDVIAGRVELDLDKAEGCKGVTIRIQGGTTFVGQEEEIFLKQEKTLWTPSGKESKLGGKHLWPFEFTLPVEVNVKDGEPVKMSDFRLPPSFTERASPAYIDYKIIITVKRGFLRVNQTLVTNVAYQPMTSPEAPSPMRRMAYSDGSLLIGPGGDPKGWKVLTPVQVKGTLFNAKEVEVTCTLAIATPLCYAVGSPIPLVMTLTSDDTHALDILAEPSAIQLLLRRSMATGLEATDDNGTRRSDNHFYENSSIAYFWQSWEGGSSTPNKRVLQGEVEVAKTLKPSFKFPNFTIRYSLDLFPFKAAGFVQAVSATLVEGKYPLSLSEPVTIATKQAPGITPHSYAPPGYEKPQIVDYNKSLGLLENGNQRFLGHAHGGHGH</sequence>
<feature type="compositionally biased region" description="Low complexity" evidence="1">
    <location>
        <begin position="58"/>
        <end position="72"/>
    </location>
</feature>
<name>A0A0D2LZS3_HYPSF</name>
<evidence type="ECO:0000313" key="2">
    <source>
        <dbReference type="EMBL" id="KJA16428.1"/>
    </source>
</evidence>
<accession>A0A0D2LZS3</accession>
<evidence type="ECO:0008006" key="4">
    <source>
        <dbReference type="Google" id="ProtNLM"/>
    </source>
</evidence>
<dbReference type="InterPro" id="IPR014752">
    <property type="entry name" value="Arrestin-like_C"/>
</dbReference>
<gene>
    <name evidence="2" type="ORF">HYPSUDRAFT_147757</name>
</gene>
<proteinExistence type="predicted"/>
<dbReference type="EMBL" id="KN817621">
    <property type="protein sequence ID" value="KJA16428.1"/>
    <property type="molecule type" value="Genomic_DNA"/>
</dbReference>
<dbReference type="SUPFAM" id="SSF81296">
    <property type="entry name" value="E set domains"/>
    <property type="match status" value="1"/>
</dbReference>
<dbReference type="Gene3D" id="2.60.40.640">
    <property type="match status" value="1"/>
</dbReference>
<feature type="region of interest" description="Disordered" evidence="1">
    <location>
        <begin position="1"/>
        <end position="73"/>
    </location>
</feature>
<dbReference type="InterPro" id="IPR014756">
    <property type="entry name" value="Ig_E-set"/>
</dbReference>
<keyword evidence="3" id="KW-1185">Reference proteome</keyword>
<dbReference type="Proteomes" id="UP000054270">
    <property type="component" value="Unassembled WGS sequence"/>
</dbReference>